<feature type="chain" id="PRO_5030945539" description="WD40-like Beta Propeller Repeat" evidence="1">
    <location>
        <begin position="23"/>
        <end position="292"/>
    </location>
</feature>
<reference evidence="2 3" key="1">
    <citation type="submission" date="2020-04" db="EMBL/GenBank/DDBJ databases">
        <title>Thalassotalea sp. M1531, isolated from the surface of marine red alga.</title>
        <authorList>
            <person name="Pang L."/>
            <person name="Lu D.-C."/>
        </authorList>
    </citation>
    <scope>NUCLEOTIDE SEQUENCE [LARGE SCALE GENOMIC DNA]</scope>
    <source>
        <strain evidence="2 3">M1531</strain>
    </source>
</reference>
<evidence type="ECO:0000313" key="2">
    <source>
        <dbReference type="EMBL" id="NMP30231.1"/>
    </source>
</evidence>
<name>A0A7Y0Q5L1_9GAMM</name>
<accession>A0A7Y0Q5L1</accession>
<dbReference type="EMBL" id="JABBXH010000001">
    <property type="protein sequence ID" value="NMP30231.1"/>
    <property type="molecule type" value="Genomic_DNA"/>
</dbReference>
<keyword evidence="3" id="KW-1185">Reference proteome</keyword>
<evidence type="ECO:0008006" key="4">
    <source>
        <dbReference type="Google" id="ProtNLM"/>
    </source>
</evidence>
<dbReference type="Gene3D" id="2.120.10.30">
    <property type="entry name" value="TolB, C-terminal domain"/>
    <property type="match status" value="1"/>
</dbReference>
<comment type="caution">
    <text evidence="2">The sequence shown here is derived from an EMBL/GenBank/DDBJ whole genome shotgun (WGS) entry which is preliminary data.</text>
</comment>
<dbReference type="AlphaFoldDB" id="A0A7Y0Q5L1"/>
<keyword evidence="1" id="KW-0732">Signal</keyword>
<dbReference type="RefSeq" id="WP_169073562.1">
    <property type="nucleotide sequence ID" value="NZ_JABBXH010000001.1"/>
</dbReference>
<gene>
    <name evidence="2" type="ORF">HII17_01545</name>
</gene>
<organism evidence="2 3">
    <name type="scientific">Thalassotalea algicola</name>
    <dbReference type="NCBI Taxonomy" id="2716224"/>
    <lineage>
        <taxon>Bacteria</taxon>
        <taxon>Pseudomonadati</taxon>
        <taxon>Pseudomonadota</taxon>
        <taxon>Gammaproteobacteria</taxon>
        <taxon>Alteromonadales</taxon>
        <taxon>Colwelliaceae</taxon>
        <taxon>Thalassotalea</taxon>
    </lineage>
</organism>
<dbReference type="Proteomes" id="UP000568664">
    <property type="component" value="Unassembled WGS sequence"/>
</dbReference>
<dbReference type="SUPFAM" id="SSF82171">
    <property type="entry name" value="DPP6 N-terminal domain-like"/>
    <property type="match status" value="1"/>
</dbReference>
<evidence type="ECO:0000313" key="3">
    <source>
        <dbReference type="Proteomes" id="UP000568664"/>
    </source>
</evidence>
<dbReference type="InterPro" id="IPR011659">
    <property type="entry name" value="WD40"/>
</dbReference>
<proteinExistence type="predicted"/>
<protein>
    <recommendedName>
        <fullName evidence="4">WD40-like Beta Propeller Repeat</fullName>
    </recommendedName>
</protein>
<dbReference type="Pfam" id="PF07676">
    <property type="entry name" value="PD40"/>
    <property type="match status" value="2"/>
</dbReference>
<evidence type="ECO:0000256" key="1">
    <source>
        <dbReference type="SAM" id="SignalP"/>
    </source>
</evidence>
<dbReference type="InterPro" id="IPR011042">
    <property type="entry name" value="6-blade_b-propeller_TolB-like"/>
</dbReference>
<sequence length="292" mass="32604">MSINKLYISALILMAIAPLSSAAKVPYHSEAAQTKAVIFAPGVVSTDAFEINTVFNKTGDKVLFARCTNDFKRCTMMESKFENDQWQIPKALPFSGGYLEADPYYNEDYSAIYFVSKRPIDEGGKETKNVNLWRAELTNGKWQSPEYLAHLSSKENDLYPSITSNGDLYYPSFRNNERKMYLAKKNGDSFDAPVALPTDMFGDNAKIGDSVVLPDGNTIIFSMRRADSLGKGDLYISKKINGKWTLAKSLGEKVNTKDHEFTPIVSPDGNYLFFTRIENGVGNLYQIALTAL</sequence>
<feature type="signal peptide" evidence="1">
    <location>
        <begin position="1"/>
        <end position="22"/>
    </location>
</feature>